<evidence type="ECO:0000256" key="2">
    <source>
        <dbReference type="ARBA" id="ARBA00001946"/>
    </source>
</evidence>
<dbReference type="InterPro" id="IPR002058">
    <property type="entry name" value="PAP_assoc"/>
</dbReference>
<dbReference type="InterPro" id="IPR043519">
    <property type="entry name" value="NT_sf"/>
</dbReference>
<evidence type="ECO:0000313" key="10">
    <source>
        <dbReference type="EMBL" id="CAK0876926.1"/>
    </source>
</evidence>
<dbReference type="Gene3D" id="1.10.1410.10">
    <property type="match status" value="1"/>
</dbReference>
<dbReference type="SUPFAM" id="SSF81631">
    <property type="entry name" value="PAP/OAS1 substrate-binding domain"/>
    <property type="match status" value="1"/>
</dbReference>
<dbReference type="EMBL" id="CAUYUJ010017681">
    <property type="protein sequence ID" value="CAK0876926.1"/>
    <property type="molecule type" value="Genomic_DNA"/>
</dbReference>
<comment type="caution">
    <text evidence="10">The sequence shown here is derived from an EMBL/GenBank/DDBJ whole genome shotgun (WGS) entry which is preliminary data.</text>
</comment>
<organism evidence="10 11">
    <name type="scientific">Prorocentrum cordatum</name>
    <dbReference type="NCBI Taxonomy" id="2364126"/>
    <lineage>
        <taxon>Eukaryota</taxon>
        <taxon>Sar</taxon>
        <taxon>Alveolata</taxon>
        <taxon>Dinophyceae</taxon>
        <taxon>Prorocentrales</taxon>
        <taxon>Prorocentraceae</taxon>
        <taxon>Prorocentrum</taxon>
    </lineage>
</organism>
<feature type="region of interest" description="Disordered" evidence="8">
    <location>
        <begin position="1"/>
        <end position="20"/>
    </location>
</feature>
<sequence>MRRRRGVGVPSAGTCGRRGRRGFGRARLAGLAATALVLTASAAAWASSPGPVALPPGRALPKPPPAGQGRPPADPLSAQLRSFVAGALPSRRDRGAKEELLAELRAAAVEAFGQGALVLPFGSSANGCGEAHSDLDATVHVPAGGWRSRSALRRLQKRLFWHDISVVECRLGAPVPILVLQSRDGLECDLSYQNMVPLHNTLLVRTYAELAPELTGLSIVVKRWAKNHNIAGTHVGSISSYAWTLMVIYYLQVCHGLPSLHQLAPLDRAHRFCHSMAPEFTDLETARALMAAECAGQWSSTRGECGGLLRGFFRFYAVQFGWAHEVVSVRLGRRANISSATVSGPLFHMRGPISTQNCLHIEDPIEIKNHNYALSDRVLGALRREISRANELLEAGGSLTELLDPFASLDHRAVASSTMAANQGHESWLEGFIRIAQHIPPLPCKCHTCGVLLDHLTMAQHLRWDQCRGGPADGNGWGCAGCAAFFASPDRLEAHQSLTGHWGHAAPWEVLDVGRAASGRHPRLRPASSEHTPAANSFFREQMREHQRWREHLRQLRRQRRPGRPRTGSGPP</sequence>
<dbReference type="PROSITE" id="PS00028">
    <property type="entry name" value="ZINC_FINGER_C2H2_1"/>
    <property type="match status" value="1"/>
</dbReference>
<evidence type="ECO:0000256" key="5">
    <source>
        <dbReference type="ARBA" id="ARBA00022679"/>
    </source>
</evidence>
<keyword evidence="5" id="KW-0808">Transferase</keyword>
<evidence type="ECO:0000259" key="9">
    <source>
        <dbReference type="PROSITE" id="PS00028"/>
    </source>
</evidence>
<gene>
    <name evidence="10" type="ORF">PCOR1329_LOCUS61116</name>
</gene>
<evidence type="ECO:0000256" key="1">
    <source>
        <dbReference type="ARBA" id="ARBA00001936"/>
    </source>
</evidence>
<accession>A0ABN9VTW6</accession>
<reference evidence="10" key="1">
    <citation type="submission" date="2023-10" db="EMBL/GenBank/DDBJ databases">
        <authorList>
            <person name="Chen Y."/>
            <person name="Shah S."/>
            <person name="Dougan E. K."/>
            <person name="Thang M."/>
            <person name="Chan C."/>
        </authorList>
    </citation>
    <scope>NUCLEOTIDE SEQUENCE [LARGE SCALE GENOMIC DNA]</scope>
</reference>
<dbReference type="PANTHER" id="PTHR12271:SF40">
    <property type="entry name" value="POLY(A) RNA POLYMERASE GLD2"/>
    <property type="match status" value="1"/>
</dbReference>
<proteinExistence type="predicted"/>
<dbReference type="Pfam" id="PF03828">
    <property type="entry name" value="PAP_assoc"/>
    <property type="match status" value="1"/>
</dbReference>
<dbReference type="SUPFAM" id="SSF81301">
    <property type="entry name" value="Nucleotidyltransferase"/>
    <property type="match status" value="1"/>
</dbReference>
<dbReference type="InterPro" id="IPR054708">
    <property type="entry name" value="MTPAP-like_central"/>
</dbReference>
<dbReference type="Gene3D" id="3.30.460.10">
    <property type="entry name" value="Beta Polymerase, domain 2"/>
    <property type="match status" value="1"/>
</dbReference>
<evidence type="ECO:0000256" key="8">
    <source>
        <dbReference type="SAM" id="MobiDB-lite"/>
    </source>
</evidence>
<comment type="cofactor">
    <cofactor evidence="2">
        <name>Mg(2+)</name>
        <dbReference type="ChEBI" id="CHEBI:18420"/>
    </cofactor>
</comment>
<evidence type="ECO:0000256" key="6">
    <source>
        <dbReference type="ARBA" id="ARBA00022723"/>
    </source>
</evidence>
<keyword evidence="11" id="KW-1185">Reference proteome</keyword>
<name>A0ABN9VTW6_9DINO</name>
<evidence type="ECO:0000256" key="4">
    <source>
        <dbReference type="ARBA" id="ARBA00022490"/>
    </source>
</evidence>
<feature type="region of interest" description="Disordered" evidence="8">
    <location>
        <begin position="54"/>
        <end position="76"/>
    </location>
</feature>
<dbReference type="CDD" id="cd05402">
    <property type="entry name" value="NT_PAP_TUTase"/>
    <property type="match status" value="1"/>
</dbReference>
<protein>
    <recommendedName>
        <fullName evidence="9">C2H2-type domain-containing protein</fullName>
    </recommendedName>
</protein>
<comment type="subcellular location">
    <subcellularLocation>
        <location evidence="3">Cytoplasm</location>
    </subcellularLocation>
</comment>
<evidence type="ECO:0000256" key="7">
    <source>
        <dbReference type="ARBA" id="ARBA00022842"/>
    </source>
</evidence>
<dbReference type="Proteomes" id="UP001189429">
    <property type="component" value="Unassembled WGS sequence"/>
</dbReference>
<evidence type="ECO:0000256" key="3">
    <source>
        <dbReference type="ARBA" id="ARBA00004496"/>
    </source>
</evidence>
<comment type="cofactor">
    <cofactor evidence="1">
        <name>Mn(2+)</name>
        <dbReference type="ChEBI" id="CHEBI:29035"/>
    </cofactor>
</comment>
<dbReference type="InterPro" id="IPR013087">
    <property type="entry name" value="Znf_C2H2_type"/>
</dbReference>
<keyword evidence="7" id="KW-0460">Magnesium</keyword>
<dbReference type="PANTHER" id="PTHR12271">
    <property type="entry name" value="POLY A POLYMERASE CID PAP -RELATED"/>
    <property type="match status" value="1"/>
</dbReference>
<feature type="domain" description="C2H2-type" evidence="9">
    <location>
        <begin position="479"/>
        <end position="501"/>
    </location>
</feature>
<evidence type="ECO:0000313" key="11">
    <source>
        <dbReference type="Proteomes" id="UP001189429"/>
    </source>
</evidence>
<keyword evidence="6" id="KW-0479">Metal-binding</keyword>
<keyword evidence="4" id="KW-0963">Cytoplasm</keyword>
<dbReference type="Pfam" id="PF22600">
    <property type="entry name" value="MTPAP-like_central"/>
    <property type="match status" value="1"/>
</dbReference>